<comment type="caution">
    <text evidence="1">The sequence shown here is derived from an EMBL/GenBank/DDBJ whole genome shotgun (WGS) entry which is preliminary data.</text>
</comment>
<evidence type="ECO:0000313" key="2">
    <source>
        <dbReference type="Proteomes" id="UP000598633"/>
    </source>
</evidence>
<sequence length="140" mass="15641">METRIAGQLLPHRLEPTGFSHEARARLGARRGGKNHDKLRLIGCEPPDDVAALRTAGRHLWHLVRIHRPTALEAAPFHQPGTQVVPCAEKDGGSDLCRFVSRVLVNERIGLEPLLEGLWSVYLGPVLLARFDEREGRIYS</sequence>
<dbReference type="Proteomes" id="UP000598633">
    <property type="component" value="Unassembled WGS sequence"/>
</dbReference>
<reference evidence="1 2" key="1">
    <citation type="submission" date="2020-08" db="EMBL/GenBank/DDBJ databases">
        <title>Acidobacteriota in marine sediments use diverse sulfur dissimilation pathways.</title>
        <authorList>
            <person name="Wasmund K."/>
        </authorList>
    </citation>
    <scope>NUCLEOTIDE SEQUENCE [LARGE SCALE GENOMIC DNA]</scope>
    <source>
        <strain evidence="1">MAG AM3-A</strain>
    </source>
</reference>
<dbReference type="AlphaFoldDB" id="A0A8J6YBX6"/>
<gene>
    <name evidence="1" type="ORF">IFJ97_05260</name>
</gene>
<accession>A0A8J6YBX6</accession>
<evidence type="ECO:0000313" key="1">
    <source>
        <dbReference type="EMBL" id="MBD3870751.1"/>
    </source>
</evidence>
<dbReference type="EMBL" id="JACXWA010000086">
    <property type="protein sequence ID" value="MBD3870751.1"/>
    <property type="molecule type" value="Genomic_DNA"/>
</dbReference>
<organism evidence="1 2">
    <name type="scientific">Candidatus Sulfomarinibacter kjeldsenii</name>
    <dbReference type="NCBI Taxonomy" id="2885994"/>
    <lineage>
        <taxon>Bacteria</taxon>
        <taxon>Pseudomonadati</taxon>
        <taxon>Acidobacteriota</taxon>
        <taxon>Thermoanaerobaculia</taxon>
        <taxon>Thermoanaerobaculales</taxon>
        <taxon>Candidatus Sulfomarinibacteraceae</taxon>
        <taxon>Candidatus Sulfomarinibacter</taxon>
    </lineage>
</organism>
<name>A0A8J6YBX6_9BACT</name>
<proteinExistence type="predicted"/>
<protein>
    <submittedName>
        <fullName evidence="1">Uncharacterized protein</fullName>
    </submittedName>
</protein>